<keyword evidence="4" id="KW-1185">Reference proteome</keyword>
<dbReference type="HOGENOM" id="CLU_1073822_0_0_1"/>
<accession>S3EAI9</accession>
<feature type="region of interest" description="Disordered" evidence="1">
    <location>
        <begin position="229"/>
        <end position="259"/>
    </location>
</feature>
<protein>
    <submittedName>
        <fullName evidence="3">Uncharacterized protein</fullName>
    </submittedName>
</protein>
<gene>
    <name evidence="3" type="ORF">GLAREA_11017</name>
</gene>
<dbReference type="GeneID" id="19470059"/>
<feature type="signal peptide" evidence="2">
    <location>
        <begin position="1"/>
        <end position="24"/>
    </location>
</feature>
<reference evidence="3 4" key="1">
    <citation type="journal article" date="2013" name="BMC Genomics">
        <title>Genomics-driven discovery of the pneumocandin biosynthetic gene cluster in the fungus Glarea lozoyensis.</title>
        <authorList>
            <person name="Chen L."/>
            <person name="Yue Q."/>
            <person name="Zhang X."/>
            <person name="Xiang M."/>
            <person name="Wang C."/>
            <person name="Li S."/>
            <person name="Che Y."/>
            <person name="Ortiz-Lopez F.J."/>
            <person name="Bills G.F."/>
            <person name="Liu X."/>
            <person name="An Z."/>
        </authorList>
    </citation>
    <scope>NUCLEOTIDE SEQUENCE [LARGE SCALE GENOMIC DNA]</scope>
    <source>
        <strain evidence="4">ATCC 20868 / MF5171</strain>
    </source>
</reference>
<name>S3EAI9_GLAL2</name>
<dbReference type="EMBL" id="KE145354">
    <property type="protein sequence ID" value="EPE35318.1"/>
    <property type="molecule type" value="Genomic_DNA"/>
</dbReference>
<keyword evidence="2" id="KW-0732">Signal</keyword>
<dbReference type="AlphaFoldDB" id="S3EAI9"/>
<dbReference type="RefSeq" id="XP_008077397.1">
    <property type="nucleotide sequence ID" value="XM_008079206.1"/>
</dbReference>
<sequence>MASALLFSSTMFALFTILITLVSGNPVFVPRDAIPTPPPEPEYKTSETMDKPYTAVTEPAGTMSTMGYQQETVPQYAPSNAETLPPPDKAFVSKTTSMGEGPPAYQLPPSPVTYPAVTLISSVIPPYDTPAVPTVPTSVEAPALESTPGVVPGFTPGVVDNPGVGPSVAPAPEVNSPYGSASSTTTPQMATESVVPTPYSPLPGITGIGIIVPPHITPEPVITSPVFVPHEGVPGTDGTPGTPGTPGIDGTPGTPGTPV</sequence>
<feature type="compositionally biased region" description="Low complexity" evidence="1">
    <location>
        <begin position="234"/>
        <end position="259"/>
    </location>
</feature>
<dbReference type="KEGG" id="glz:GLAREA_11017"/>
<evidence type="ECO:0000256" key="2">
    <source>
        <dbReference type="SAM" id="SignalP"/>
    </source>
</evidence>
<evidence type="ECO:0000313" key="4">
    <source>
        <dbReference type="Proteomes" id="UP000016922"/>
    </source>
</evidence>
<proteinExistence type="predicted"/>
<dbReference type="Proteomes" id="UP000016922">
    <property type="component" value="Unassembled WGS sequence"/>
</dbReference>
<evidence type="ECO:0000256" key="1">
    <source>
        <dbReference type="SAM" id="MobiDB-lite"/>
    </source>
</evidence>
<evidence type="ECO:0000313" key="3">
    <source>
        <dbReference type="EMBL" id="EPE35318.1"/>
    </source>
</evidence>
<feature type="chain" id="PRO_5004508851" evidence="2">
    <location>
        <begin position="25"/>
        <end position="259"/>
    </location>
</feature>
<organism evidence="3 4">
    <name type="scientific">Glarea lozoyensis (strain ATCC 20868 / MF5171)</name>
    <dbReference type="NCBI Taxonomy" id="1116229"/>
    <lineage>
        <taxon>Eukaryota</taxon>
        <taxon>Fungi</taxon>
        <taxon>Dikarya</taxon>
        <taxon>Ascomycota</taxon>
        <taxon>Pezizomycotina</taxon>
        <taxon>Leotiomycetes</taxon>
        <taxon>Helotiales</taxon>
        <taxon>Helotiaceae</taxon>
        <taxon>Glarea</taxon>
    </lineage>
</organism>